<gene>
    <name evidence="2" type="ORF">LCY76_23795</name>
</gene>
<organism evidence="2 3">
    <name type="scientific">Fictibacillus marinisediminis</name>
    <dbReference type="NCBI Taxonomy" id="2878389"/>
    <lineage>
        <taxon>Bacteria</taxon>
        <taxon>Bacillati</taxon>
        <taxon>Bacillota</taxon>
        <taxon>Bacilli</taxon>
        <taxon>Bacillales</taxon>
        <taxon>Fictibacillaceae</taxon>
        <taxon>Fictibacillus</taxon>
    </lineage>
</organism>
<dbReference type="SMART" id="SM00858">
    <property type="entry name" value="SAF"/>
    <property type="match status" value="1"/>
</dbReference>
<dbReference type="Gene3D" id="3.90.1210.10">
    <property type="entry name" value="Antifreeze-like/N-acetylneuraminic acid synthase C-terminal domain"/>
    <property type="match status" value="1"/>
</dbReference>
<name>A0A9X1XEZ0_9BACL</name>
<dbReference type="CDD" id="cd11614">
    <property type="entry name" value="SAF_CpaB_FlgA_like"/>
    <property type="match status" value="1"/>
</dbReference>
<protein>
    <submittedName>
        <fullName evidence="2">SAF domain-containing protein</fullName>
    </submittedName>
</protein>
<dbReference type="Proteomes" id="UP001139011">
    <property type="component" value="Unassembled WGS sequence"/>
</dbReference>
<sequence>MKKMKPWVKMTIGFTIMFAVIGFVVAWDLFIKDEIDSVEVVVAAKDIPLKETITKDMLGVEKRNKGTVVKGTVLAKDMNKIIGQSPKSSILSNSIMSTEEIDYDNLVPNPDKGEAIRPIPQEWIYAKPGSLRRKDRIDIYLWPIEQKNELVKKAKGKNAPVVSPVLSEMDPDTKDGKKALLQNVPVLYAKDNSNKEVVNTEGNPEDRLNGSAIISELEVNLNQDDFDSLIQVAKAGYKLYITYN</sequence>
<dbReference type="EMBL" id="JAIWJX010000004">
    <property type="protein sequence ID" value="MCK6259594.1"/>
    <property type="molecule type" value="Genomic_DNA"/>
</dbReference>
<accession>A0A9X1XEZ0</accession>
<dbReference type="AlphaFoldDB" id="A0A9X1XEZ0"/>
<proteinExistence type="predicted"/>
<evidence type="ECO:0000259" key="1">
    <source>
        <dbReference type="SMART" id="SM00858"/>
    </source>
</evidence>
<dbReference type="InterPro" id="IPR013974">
    <property type="entry name" value="SAF"/>
</dbReference>
<reference evidence="2" key="1">
    <citation type="submission" date="2021-09" db="EMBL/GenBank/DDBJ databases">
        <title>Genome analysis of Fictibacillus sp. KIGAM418 isolated from marine sediment.</title>
        <authorList>
            <person name="Seo M.-J."/>
            <person name="Cho E.-S."/>
            <person name="Hwang C.Y."/>
        </authorList>
    </citation>
    <scope>NUCLEOTIDE SEQUENCE</scope>
    <source>
        <strain evidence="2">KIGAM418</strain>
    </source>
</reference>
<evidence type="ECO:0000313" key="3">
    <source>
        <dbReference type="Proteomes" id="UP001139011"/>
    </source>
</evidence>
<feature type="domain" description="SAF" evidence="1">
    <location>
        <begin position="38"/>
        <end position="102"/>
    </location>
</feature>
<dbReference type="Pfam" id="PF08666">
    <property type="entry name" value="SAF"/>
    <property type="match status" value="1"/>
</dbReference>
<dbReference type="RefSeq" id="WP_248254955.1">
    <property type="nucleotide sequence ID" value="NZ_JAIWJX010000004.1"/>
</dbReference>
<comment type="caution">
    <text evidence="2">The sequence shown here is derived from an EMBL/GenBank/DDBJ whole genome shotgun (WGS) entry which is preliminary data.</text>
</comment>
<evidence type="ECO:0000313" key="2">
    <source>
        <dbReference type="EMBL" id="MCK6259594.1"/>
    </source>
</evidence>
<keyword evidence="3" id="KW-1185">Reference proteome</keyword>